<evidence type="ECO:0000256" key="7">
    <source>
        <dbReference type="ARBA" id="ARBA00023132"/>
    </source>
</evidence>
<keyword evidence="7" id="KW-0906">Nuclear pore complex</keyword>
<evidence type="ECO:0000313" key="15">
    <source>
        <dbReference type="Proteomes" id="UP000789572"/>
    </source>
</evidence>
<keyword evidence="3" id="KW-0813">Transport</keyword>
<keyword evidence="5" id="KW-0653">Protein transport</keyword>
<reference evidence="14" key="1">
    <citation type="submission" date="2021-06" db="EMBL/GenBank/DDBJ databases">
        <authorList>
            <person name="Kallberg Y."/>
            <person name="Tangrot J."/>
            <person name="Rosling A."/>
        </authorList>
    </citation>
    <scope>NUCLEOTIDE SEQUENCE</scope>
    <source>
        <strain evidence="14">IA702</strain>
    </source>
</reference>
<dbReference type="GO" id="GO:0015031">
    <property type="term" value="P:protein transport"/>
    <property type="evidence" value="ECO:0007669"/>
    <property type="project" value="UniProtKB-KW"/>
</dbReference>
<dbReference type="InterPro" id="IPR012476">
    <property type="entry name" value="GLE1"/>
</dbReference>
<gene>
    <name evidence="14" type="ORF">POCULU_LOCUS2116</name>
</gene>
<keyword evidence="15" id="KW-1185">Reference proteome</keyword>
<evidence type="ECO:0000313" key="14">
    <source>
        <dbReference type="EMBL" id="CAG8491846.1"/>
    </source>
</evidence>
<dbReference type="Proteomes" id="UP000789572">
    <property type="component" value="Unassembled WGS sequence"/>
</dbReference>
<keyword evidence="13" id="KW-1133">Transmembrane helix</keyword>
<sequence length="698" mass="79865">MAQQCEQILVTYILTKTTKRSTLRTQNSHRKTHSKMNRLTHVFYLCLLLVFWSAVHATPLQERAPQQPPEPAPPCAPVSTCTFVTGKAQNNVTPTFDGAITFVETKGSLAINGFLQIIGVGAGPNPLGFDIHVAPCTSADPNQQGDPATIDLDGLVTFGSAFAGNSKDLSPTPVTTVAAVNATRSELYMVKPVRQQDLDFMKVEHGWWEAEKIAQTHQRVQEAIKRAEQEFVEQEKQGWEEGQRLYVQLQRNRAEQIAELEYMRSHKFNKRQQMVDAYCQKFDQQLDKVLETFTSAYEVNVLCTFVLMSCNPLSLSYSHLESFTSSSPPLQAEERKIAAAREAAEHARREEEAKKAAAAAAEIRRKAEEEKKRAAEAARKEAEAKQKALQLKMEQLQQQQQKQAEASVSEEVLKKEKEYKDFIKKCKNDLKNDPKLNAERSTIKQHFTLRLNQLTNKKDHIMTTANELSAQLTGAGMSTEQHYYRLNMLAKTIVDQIGITVLDRPEMAFAFGHLCILLYSKYAEFRKFVDARLAKKCPYVLPRYYDRSQGQSADEYDKLIGRQSNETEEVYRKRMLAYVRFHLAVLQTKPWIPNIPYQKLIEEAWIWIAEILNLKQRSITPAILDVFIEVVAHRFYEAFQRDGLKILNTIYRRYYVEDTEELKQLKKLVPGDVAVLQNRLQECFSKQTFAEPQGRTPL</sequence>
<accession>A0A9N8WPW2</accession>
<dbReference type="PANTHER" id="PTHR12960:SF0">
    <property type="entry name" value="MRNA EXPORT FACTOR GLE1"/>
    <property type="match status" value="1"/>
</dbReference>
<evidence type="ECO:0000256" key="13">
    <source>
        <dbReference type="SAM" id="Phobius"/>
    </source>
</evidence>
<evidence type="ECO:0000256" key="11">
    <source>
        <dbReference type="SAM" id="Coils"/>
    </source>
</evidence>
<keyword evidence="6" id="KW-0811">Translocation</keyword>
<dbReference type="OrthoDB" id="420884at2759"/>
<proteinExistence type="inferred from homology"/>
<dbReference type="PANTHER" id="PTHR12960">
    <property type="entry name" value="GLE-1-RELATED"/>
    <property type="match status" value="1"/>
</dbReference>
<dbReference type="Gene3D" id="1.25.40.510">
    <property type="entry name" value="GLE1-like"/>
    <property type="match status" value="1"/>
</dbReference>
<feature type="compositionally biased region" description="Basic and acidic residues" evidence="12">
    <location>
        <begin position="332"/>
        <end position="355"/>
    </location>
</feature>
<evidence type="ECO:0000256" key="8">
    <source>
        <dbReference type="ARBA" id="ARBA00023242"/>
    </source>
</evidence>
<dbReference type="GO" id="GO:0005737">
    <property type="term" value="C:cytoplasm"/>
    <property type="evidence" value="ECO:0007669"/>
    <property type="project" value="TreeGrafter"/>
</dbReference>
<keyword evidence="13" id="KW-0472">Membrane</keyword>
<evidence type="ECO:0000256" key="3">
    <source>
        <dbReference type="ARBA" id="ARBA00022448"/>
    </source>
</evidence>
<feature type="coiled-coil region" evidence="11">
    <location>
        <begin position="210"/>
        <end position="237"/>
    </location>
</feature>
<dbReference type="GO" id="GO:0005543">
    <property type="term" value="F:phospholipid binding"/>
    <property type="evidence" value="ECO:0007669"/>
    <property type="project" value="TreeGrafter"/>
</dbReference>
<evidence type="ECO:0000256" key="4">
    <source>
        <dbReference type="ARBA" id="ARBA00022816"/>
    </source>
</evidence>
<keyword evidence="13" id="KW-0812">Transmembrane</keyword>
<dbReference type="InterPro" id="IPR038506">
    <property type="entry name" value="GLE1-like_sf"/>
</dbReference>
<dbReference type="GO" id="GO:0000822">
    <property type="term" value="F:inositol hexakisphosphate binding"/>
    <property type="evidence" value="ECO:0007669"/>
    <property type="project" value="TreeGrafter"/>
</dbReference>
<protein>
    <recommendedName>
        <fullName evidence="9">mRNA export factor GLE1</fullName>
    </recommendedName>
    <alternativeName>
        <fullName evidence="10">Nucleoporin GLE1</fullName>
    </alternativeName>
</protein>
<keyword evidence="4" id="KW-0509">mRNA transport</keyword>
<keyword evidence="11" id="KW-0175">Coiled coil</keyword>
<dbReference type="GO" id="GO:0016973">
    <property type="term" value="P:poly(A)+ mRNA export from nucleus"/>
    <property type="evidence" value="ECO:0007669"/>
    <property type="project" value="InterPro"/>
</dbReference>
<dbReference type="Pfam" id="PF07817">
    <property type="entry name" value="GLE1"/>
    <property type="match status" value="1"/>
</dbReference>
<evidence type="ECO:0000256" key="5">
    <source>
        <dbReference type="ARBA" id="ARBA00022927"/>
    </source>
</evidence>
<dbReference type="GO" id="GO:0044614">
    <property type="term" value="C:nuclear pore cytoplasmic filaments"/>
    <property type="evidence" value="ECO:0007669"/>
    <property type="project" value="TreeGrafter"/>
</dbReference>
<evidence type="ECO:0000256" key="10">
    <source>
        <dbReference type="ARBA" id="ARBA00029983"/>
    </source>
</evidence>
<comment type="subcellular location">
    <subcellularLocation>
        <location evidence="1">Nucleus</location>
        <location evidence="1">Nuclear pore complex</location>
    </subcellularLocation>
</comment>
<evidence type="ECO:0000256" key="2">
    <source>
        <dbReference type="ARBA" id="ARBA00011056"/>
    </source>
</evidence>
<dbReference type="AlphaFoldDB" id="A0A9N8WPW2"/>
<feature type="transmembrane region" description="Helical" evidence="13">
    <location>
        <begin position="39"/>
        <end position="57"/>
    </location>
</feature>
<comment type="caution">
    <text evidence="14">The sequence shown here is derived from an EMBL/GenBank/DDBJ whole genome shotgun (WGS) entry which is preliminary data.</text>
</comment>
<dbReference type="EMBL" id="CAJVPJ010000184">
    <property type="protein sequence ID" value="CAG8491846.1"/>
    <property type="molecule type" value="Genomic_DNA"/>
</dbReference>
<keyword evidence="8" id="KW-0539">Nucleus</keyword>
<organism evidence="14 15">
    <name type="scientific">Paraglomus occultum</name>
    <dbReference type="NCBI Taxonomy" id="144539"/>
    <lineage>
        <taxon>Eukaryota</taxon>
        <taxon>Fungi</taxon>
        <taxon>Fungi incertae sedis</taxon>
        <taxon>Mucoromycota</taxon>
        <taxon>Glomeromycotina</taxon>
        <taxon>Glomeromycetes</taxon>
        <taxon>Paraglomerales</taxon>
        <taxon>Paraglomeraceae</taxon>
        <taxon>Paraglomus</taxon>
    </lineage>
</organism>
<evidence type="ECO:0000256" key="1">
    <source>
        <dbReference type="ARBA" id="ARBA00004567"/>
    </source>
</evidence>
<evidence type="ECO:0000256" key="12">
    <source>
        <dbReference type="SAM" id="MobiDB-lite"/>
    </source>
</evidence>
<name>A0A9N8WPW2_9GLOM</name>
<evidence type="ECO:0000256" key="9">
    <source>
        <dbReference type="ARBA" id="ARBA00026227"/>
    </source>
</evidence>
<dbReference type="GO" id="GO:0031369">
    <property type="term" value="F:translation initiation factor binding"/>
    <property type="evidence" value="ECO:0007669"/>
    <property type="project" value="TreeGrafter"/>
</dbReference>
<feature type="region of interest" description="Disordered" evidence="12">
    <location>
        <begin position="324"/>
        <end position="360"/>
    </location>
</feature>
<comment type="similarity">
    <text evidence="2">Belongs to the GLE1 family.</text>
</comment>
<evidence type="ECO:0000256" key="6">
    <source>
        <dbReference type="ARBA" id="ARBA00023010"/>
    </source>
</evidence>